<dbReference type="EMBL" id="CAJOBP010046057">
    <property type="protein sequence ID" value="CAF4789612.1"/>
    <property type="molecule type" value="Genomic_DNA"/>
</dbReference>
<feature type="non-terminal residue" evidence="3">
    <location>
        <position position="1"/>
    </location>
</feature>
<dbReference type="Proteomes" id="UP000663873">
    <property type="component" value="Unassembled WGS sequence"/>
</dbReference>
<gene>
    <name evidence="2" type="ORF">UJA718_LOCUS40775</name>
    <name evidence="3" type="ORF">UJA718_LOCUS42244</name>
</gene>
<dbReference type="AlphaFoldDB" id="A0A821QBW0"/>
<reference evidence="3" key="1">
    <citation type="submission" date="2021-02" db="EMBL/GenBank/DDBJ databases">
        <authorList>
            <person name="Nowell W R."/>
        </authorList>
    </citation>
    <scope>NUCLEOTIDE SEQUENCE</scope>
</reference>
<evidence type="ECO:0000313" key="4">
    <source>
        <dbReference type="Proteomes" id="UP000663873"/>
    </source>
</evidence>
<keyword evidence="4" id="KW-1185">Reference proteome</keyword>
<accession>A0A821QBW0</accession>
<feature type="region of interest" description="Disordered" evidence="1">
    <location>
        <begin position="1"/>
        <end position="54"/>
    </location>
</feature>
<sequence length="88" mass="10151">NQLRSESHTTYQTLRTTLNSELSSIRESTEHPSKSSERGPDTRTPTVEPGIRSDEFEQDDFYLIIEPNDILDLPRVCENIVSRIEIFV</sequence>
<evidence type="ECO:0000313" key="2">
    <source>
        <dbReference type="EMBL" id="CAF4789612.1"/>
    </source>
</evidence>
<feature type="compositionally biased region" description="Polar residues" evidence="1">
    <location>
        <begin position="1"/>
        <end position="26"/>
    </location>
</feature>
<name>A0A821QBW0_9BILA</name>
<evidence type="ECO:0000256" key="1">
    <source>
        <dbReference type="SAM" id="MobiDB-lite"/>
    </source>
</evidence>
<dbReference type="EMBL" id="CAJOBP010053551">
    <property type="protein sequence ID" value="CAF4822938.1"/>
    <property type="molecule type" value="Genomic_DNA"/>
</dbReference>
<evidence type="ECO:0000313" key="3">
    <source>
        <dbReference type="EMBL" id="CAF4822938.1"/>
    </source>
</evidence>
<proteinExistence type="predicted"/>
<protein>
    <submittedName>
        <fullName evidence="3">Uncharacterized protein</fullName>
    </submittedName>
</protein>
<feature type="compositionally biased region" description="Basic and acidic residues" evidence="1">
    <location>
        <begin position="27"/>
        <end position="41"/>
    </location>
</feature>
<organism evidence="3 4">
    <name type="scientific">Rotaria socialis</name>
    <dbReference type="NCBI Taxonomy" id="392032"/>
    <lineage>
        <taxon>Eukaryota</taxon>
        <taxon>Metazoa</taxon>
        <taxon>Spiralia</taxon>
        <taxon>Gnathifera</taxon>
        <taxon>Rotifera</taxon>
        <taxon>Eurotatoria</taxon>
        <taxon>Bdelloidea</taxon>
        <taxon>Philodinida</taxon>
        <taxon>Philodinidae</taxon>
        <taxon>Rotaria</taxon>
    </lineage>
</organism>
<comment type="caution">
    <text evidence="3">The sequence shown here is derived from an EMBL/GenBank/DDBJ whole genome shotgun (WGS) entry which is preliminary data.</text>
</comment>